<keyword evidence="4" id="KW-1185">Reference proteome</keyword>
<dbReference type="Gene3D" id="1.10.150.50">
    <property type="entry name" value="Transcription Factor, Ets-1"/>
    <property type="match status" value="1"/>
</dbReference>
<dbReference type="STRING" id="7232.A0A484AXK6"/>
<comment type="caution">
    <text evidence="3">The sequence shown here is derived from an EMBL/GenBank/DDBJ whole genome shotgun (WGS) entry which is preliminary data.</text>
</comment>
<gene>
    <name evidence="3" type="ORF">AWZ03_012433</name>
</gene>
<evidence type="ECO:0000259" key="2">
    <source>
        <dbReference type="PROSITE" id="PS50105"/>
    </source>
</evidence>
<sequence length="70" mass="7366">MFPTLTEENLMELGITAFGARKKLLAAIHTLLANEAACSSLPSSSSSQSSSPRFSGSAAPGAERRPSNQW</sequence>
<evidence type="ECO:0000256" key="1">
    <source>
        <dbReference type="SAM" id="MobiDB-lite"/>
    </source>
</evidence>
<evidence type="ECO:0000313" key="4">
    <source>
        <dbReference type="Proteomes" id="UP000295192"/>
    </source>
</evidence>
<dbReference type="InterPro" id="IPR001660">
    <property type="entry name" value="SAM"/>
</dbReference>
<protein>
    <recommendedName>
        <fullName evidence="2">SAM domain-containing protein</fullName>
    </recommendedName>
</protein>
<feature type="region of interest" description="Disordered" evidence="1">
    <location>
        <begin position="39"/>
        <end position="70"/>
    </location>
</feature>
<proteinExistence type="predicted"/>
<name>A0A484AXK6_DRONA</name>
<reference evidence="3 4" key="1">
    <citation type="journal article" date="2019" name="J. Hered.">
        <title>An Improved Genome Assembly for Drosophila navojoa, the Basal Species in the mojavensis Cluster.</title>
        <authorList>
            <person name="Vanderlinde T."/>
            <person name="Dupim E.G."/>
            <person name="Nazario-Yepiz N.O."/>
            <person name="Carvalho A.B."/>
        </authorList>
    </citation>
    <scope>NUCLEOTIDE SEQUENCE [LARGE SCALE GENOMIC DNA]</scope>
    <source>
        <strain evidence="3">Navoj_Jal97</strain>
        <tissue evidence="3">Whole organism</tissue>
    </source>
</reference>
<dbReference type="Proteomes" id="UP000295192">
    <property type="component" value="Unassembled WGS sequence"/>
</dbReference>
<dbReference type="SUPFAM" id="SSF47769">
    <property type="entry name" value="SAM/Pointed domain"/>
    <property type="match status" value="1"/>
</dbReference>
<dbReference type="AlphaFoldDB" id="A0A484AXK6"/>
<dbReference type="PROSITE" id="PS50105">
    <property type="entry name" value="SAM_DOMAIN"/>
    <property type="match status" value="1"/>
</dbReference>
<feature type="domain" description="SAM" evidence="2">
    <location>
        <begin position="1"/>
        <end position="34"/>
    </location>
</feature>
<accession>A0A484AXK6</accession>
<evidence type="ECO:0000313" key="3">
    <source>
        <dbReference type="EMBL" id="TDG41143.1"/>
    </source>
</evidence>
<dbReference type="InterPro" id="IPR013761">
    <property type="entry name" value="SAM/pointed_sf"/>
</dbReference>
<organism evidence="3 4">
    <name type="scientific">Drosophila navojoa</name>
    <name type="common">Fruit fly</name>
    <dbReference type="NCBI Taxonomy" id="7232"/>
    <lineage>
        <taxon>Eukaryota</taxon>
        <taxon>Metazoa</taxon>
        <taxon>Ecdysozoa</taxon>
        <taxon>Arthropoda</taxon>
        <taxon>Hexapoda</taxon>
        <taxon>Insecta</taxon>
        <taxon>Pterygota</taxon>
        <taxon>Neoptera</taxon>
        <taxon>Endopterygota</taxon>
        <taxon>Diptera</taxon>
        <taxon>Brachycera</taxon>
        <taxon>Muscomorpha</taxon>
        <taxon>Ephydroidea</taxon>
        <taxon>Drosophilidae</taxon>
        <taxon>Drosophila</taxon>
    </lineage>
</organism>
<feature type="compositionally biased region" description="Low complexity" evidence="1">
    <location>
        <begin position="39"/>
        <end position="60"/>
    </location>
</feature>
<dbReference type="Pfam" id="PF00536">
    <property type="entry name" value="SAM_1"/>
    <property type="match status" value="1"/>
</dbReference>
<dbReference type="EMBL" id="LSRL02000404">
    <property type="protein sequence ID" value="TDG41143.1"/>
    <property type="molecule type" value="Genomic_DNA"/>
</dbReference>